<dbReference type="AlphaFoldDB" id="A0A821DDU8"/>
<feature type="non-terminal residue" evidence="2">
    <location>
        <position position="36"/>
    </location>
</feature>
<reference evidence="2" key="1">
    <citation type="submission" date="2021-02" db="EMBL/GenBank/DDBJ databases">
        <authorList>
            <person name="Nowell W R."/>
        </authorList>
    </citation>
    <scope>NUCLEOTIDE SEQUENCE</scope>
</reference>
<feature type="compositionally biased region" description="Acidic residues" evidence="1">
    <location>
        <begin position="1"/>
        <end position="19"/>
    </location>
</feature>
<dbReference type="EMBL" id="CAJOBG010077702">
    <property type="protein sequence ID" value="CAF4619840.1"/>
    <property type="molecule type" value="Genomic_DNA"/>
</dbReference>
<dbReference type="Proteomes" id="UP000663866">
    <property type="component" value="Unassembled WGS sequence"/>
</dbReference>
<feature type="region of interest" description="Disordered" evidence="1">
    <location>
        <begin position="1"/>
        <end position="36"/>
    </location>
</feature>
<evidence type="ECO:0000256" key="1">
    <source>
        <dbReference type="SAM" id="MobiDB-lite"/>
    </source>
</evidence>
<sequence length="36" mass="3945">MLDSESDVDSEDQEYDDQEHEASAISLDGISNDLDG</sequence>
<gene>
    <name evidence="2" type="ORF">OVN521_LOCUS45867</name>
</gene>
<evidence type="ECO:0000313" key="3">
    <source>
        <dbReference type="Proteomes" id="UP000663866"/>
    </source>
</evidence>
<organism evidence="2 3">
    <name type="scientific">Rotaria magnacalcarata</name>
    <dbReference type="NCBI Taxonomy" id="392030"/>
    <lineage>
        <taxon>Eukaryota</taxon>
        <taxon>Metazoa</taxon>
        <taxon>Spiralia</taxon>
        <taxon>Gnathifera</taxon>
        <taxon>Rotifera</taxon>
        <taxon>Eurotatoria</taxon>
        <taxon>Bdelloidea</taxon>
        <taxon>Philodinida</taxon>
        <taxon>Philodinidae</taxon>
        <taxon>Rotaria</taxon>
    </lineage>
</organism>
<proteinExistence type="predicted"/>
<keyword evidence="3" id="KW-1185">Reference proteome</keyword>
<comment type="caution">
    <text evidence="2">The sequence shown here is derived from an EMBL/GenBank/DDBJ whole genome shotgun (WGS) entry which is preliminary data.</text>
</comment>
<name>A0A821DDU8_9BILA</name>
<accession>A0A821DDU8</accession>
<protein>
    <submittedName>
        <fullName evidence="2">Uncharacterized protein</fullName>
    </submittedName>
</protein>
<evidence type="ECO:0000313" key="2">
    <source>
        <dbReference type="EMBL" id="CAF4619840.1"/>
    </source>
</evidence>